<protein>
    <submittedName>
        <fullName evidence="13">Receptor-like protein 9a</fullName>
    </submittedName>
</protein>
<dbReference type="InterPro" id="IPR001611">
    <property type="entry name" value="Leu-rich_rpt"/>
</dbReference>
<keyword evidence="5" id="KW-0812">Transmembrane</keyword>
<dbReference type="InterPro" id="IPR051502">
    <property type="entry name" value="RLP_Defense_Trigger"/>
</dbReference>
<dbReference type="SMART" id="SM00365">
    <property type="entry name" value="LRR_SD22"/>
    <property type="match status" value="3"/>
</dbReference>
<evidence type="ECO:0000256" key="8">
    <source>
        <dbReference type="ARBA" id="ARBA00022989"/>
    </source>
</evidence>
<evidence type="ECO:0000256" key="3">
    <source>
        <dbReference type="ARBA" id="ARBA00022475"/>
    </source>
</evidence>
<evidence type="ECO:0000256" key="11">
    <source>
        <dbReference type="ARBA" id="ARBA00023180"/>
    </source>
</evidence>
<comment type="subcellular location">
    <subcellularLocation>
        <location evidence="1">Cell membrane</location>
        <topology evidence="1">Single-pass membrane protein</topology>
    </subcellularLocation>
</comment>
<dbReference type="AlphaFoldDB" id="A0A6J0L1T5"/>
<keyword evidence="8" id="KW-1133">Transmembrane helix</keyword>
<evidence type="ECO:0000256" key="6">
    <source>
        <dbReference type="ARBA" id="ARBA00022729"/>
    </source>
</evidence>
<dbReference type="Proteomes" id="UP000504610">
    <property type="component" value="Chromosome 9"/>
</dbReference>
<dbReference type="PANTHER" id="PTHR48062:SF52">
    <property type="entry name" value="RECEPTOR-LIKE PROTEIN 8-RELATED"/>
    <property type="match status" value="1"/>
</dbReference>
<gene>
    <name evidence="13" type="primary">LOC108824458</name>
</gene>
<dbReference type="PANTHER" id="PTHR48062">
    <property type="entry name" value="RECEPTOR-LIKE PROTEIN 14"/>
    <property type="match status" value="1"/>
</dbReference>
<reference evidence="12" key="1">
    <citation type="journal article" date="2019" name="Database">
        <title>The radish genome database (RadishGD): an integrated information resource for radish genomics.</title>
        <authorList>
            <person name="Yu H.J."/>
            <person name="Baek S."/>
            <person name="Lee Y.J."/>
            <person name="Cho A."/>
            <person name="Mun J.H."/>
        </authorList>
    </citation>
    <scope>NUCLEOTIDE SEQUENCE [LARGE SCALE GENOMIC DNA]</scope>
    <source>
        <strain evidence="12">cv. WK10039</strain>
    </source>
</reference>
<evidence type="ECO:0000256" key="9">
    <source>
        <dbReference type="ARBA" id="ARBA00023136"/>
    </source>
</evidence>
<dbReference type="InterPro" id="IPR003591">
    <property type="entry name" value="Leu-rich_rpt_typical-subtyp"/>
</dbReference>
<proteinExistence type="inferred from homology"/>
<evidence type="ECO:0000256" key="1">
    <source>
        <dbReference type="ARBA" id="ARBA00004162"/>
    </source>
</evidence>
<keyword evidence="11" id="KW-0325">Glycoprotein</keyword>
<dbReference type="SMART" id="SM00369">
    <property type="entry name" value="LRR_TYP"/>
    <property type="match status" value="5"/>
</dbReference>
<evidence type="ECO:0000256" key="4">
    <source>
        <dbReference type="ARBA" id="ARBA00022614"/>
    </source>
</evidence>
<evidence type="ECO:0000256" key="7">
    <source>
        <dbReference type="ARBA" id="ARBA00022737"/>
    </source>
</evidence>
<dbReference type="PROSITE" id="PS51450">
    <property type="entry name" value="LRR"/>
    <property type="match status" value="1"/>
</dbReference>
<evidence type="ECO:0000256" key="2">
    <source>
        <dbReference type="ARBA" id="ARBA00009592"/>
    </source>
</evidence>
<dbReference type="FunFam" id="3.80.10.10:FF:000413">
    <property type="entry name" value="Inactive leucine-rich repeat receptor-like protein kinase"/>
    <property type="match status" value="1"/>
</dbReference>
<dbReference type="Pfam" id="PF00560">
    <property type="entry name" value="LRR_1"/>
    <property type="match status" value="3"/>
</dbReference>
<accession>A0A6J0L1T5</accession>
<dbReference type="GeneID" id="108824458"/>
<dbReference type="GO" id="GO:0005886">
    <property type="term" value="C:plasma membrane"/>
    <property type="evidence" value="ECO:0007669"/>
    <property type="project" value="UniProtKB-SubCell"/>
</dbReference>
<evidence type="ECO:0000256" key="10">
    <source>
        <dbReference type="ARBA" id="ARBA00023170"/>
    </source>
</evidence>
<sequence>MNNSILPFFSTATSLKTLILRYCNLEGRFPTKELNNLRNLEILDLSNNYLNGSLPEKEIANLHKLKALDLSDNKFSGSLDASGICELKNLHELDLSSNKLVGSILPCIGGLSKLLVLDLSKNQLNGSLPSVISNLKSLEYLSLYGNSFESLFSLSPLANLSKIKVFRLSSRSKLLQVEIRQDMWRPKFQLNVVELTYCNLGEIPSFLKYQRGLCKIDLSNNNLTGVFPTWILENNPELESLHIKNNALSMFQLPRLVHNVSVLSVGANHFIGPLPENIRHILPNLRMLNISSSGFKGNLPSSLGEMKRIKYMDMSYNNFSGNLPQNFTMGCLISIRRLM</sequence>
<reference evidence="13" key="2">
    <citation type="submission" date="2025-08" db="UniProtKB">
        <authorList>
            <consortium name="RefSeq"/>
        </authorList>
    </citation>
    <scope>IDENTIFICATION</scope>
    <source>
        <tissue evidence="13">Leaf</tissue>
    </source>
</reference>
<keyword evidence="9" id="KW-0472">Membrane</keyword>
<evidence type="ECO:0000313" key="13">
    <source>
        <dbReference type="RefSeq" id="XP_018453394.2"/>
    </source>
</evidence>
<dbReference type="Gene3D" id="3.80.10.10">
    <property type="entry name" value="Ribonuclease Inhibitor"/>
    <property type="match status" value="3"/>
</dbReference>
<comment type="similarity">
    <text evidence="2">Belongs to the RLP family.</text>
</comment>
<keyword evidence="6" id="KW-0732">Signal</keyword>
<evidence type="ECO:0000256" key="5">
    <source>
        <dbReference type="ARBA" id="ARBA00022692"/>
    </source>
</evidence>
<keyword evidence="12" id="KW-1185">Reference proteome</keyword>
<dbReference type="RefSeq" id="XP_018453394.2">
    <property type="nucleotide sequence ID" value="XM_018597892.2"/>
</dbReference>
<keyword evidence="4" id="KW-0433">Leucine-rich repeat</keyword>
<keyword evidence="7" id="KW-0677">Repeat</keyword>
<dbReference type="Pfam" id="PF13855">
    <property type="entry name" value="LRR_8"/>
    <property type="match status" value="2"/>
</dbReference>
<keyword evidence="3" id="KW-1003">Cell membrane</keyword>
<dbReference type="PRINTS" id="PR00019">
    <property type="entry name" value="LEURICHRPT"/>
</dbReference>
<dbReference type="InterPro" id="IPR032675">
    <property type="entry name" value="LRR_dom_sf"/>
</dbReference>
<name>A0A6J0L1T5_RAPSA</name>
<dbReference type="OrthoDB" id="4691307at2759"/>
<dbReference type="SUPFAM" id="SSF52058">
    <property type="entry name" value="L domain-like"/>
    <property type="match status" value="1"/>
</dbReference>
<dbReference type="KEGG" id="rsz:108824458"/>
<evidence type="ECO:0000313" key="12">
    <source>
        <dbReference type="Proteomes" id="UP000504610"/>
    </source>
</evidence>
<keyword evidence="10" id="KW-0675">Receptor</keyword>
<organism evidence="12 13">
    <name type="scientific">Raphanus sativus</name>
    <name type="common">Radish</name>
    <name type="synonym">Raphanus raphanistrum var. sativus</name>
    <dbReference type="NCBI Taxonomy" id="3726"/>
    <lineage>
        <taxon>Eukaryota</taxon>
        <taxon>Viridiplantae</taxon>
        <taxon>Streptophyta</taxon>
        <taxon>Embryophyta</taxon>
        <taxon>Tracheophyta</taxon>
        <taxon>Spermatophyta</taxon>
        <taxon>Magnoliopsida</taxon>
        <taxon>eudicotyledons</taxon>
        <taxon>Gunneridae</taxon>
        <taxon>Pentapetalae</taxon>
        <taxon>rosids</taxon>
        <taxon>malvids</taxon>
        <taxon>Brassicales</taxon>
        <taxon>Brassicaceae</taxon>
        <taxon>Brassiceae</taxon>
        <taxon>Raphanus</taxon>
    </lineage>
</organism>